<gene>
    <name evidence="1" type="ORF">Vadar_034024</name>
</gene>
<name>A0ACB7Z9B9_9ERIC</name>
<evidence type="ECO:0000313" key="1">
    <source>
        <dbReference type="EMBL" id="KAH7862041.1"/>
    </source>
</evidence>
<sequence length="1440" mass="163934">MSSEKTKSLETLSNGDRISGFHEPVIHHIMSFLPPEDVIRTGSLSKTWHSVWSSNPNLDFDQNVFKLALPTLSAEEKLDLFLSSVNRSLQRLEQRSMNIHKLKFHGVVQDRYPFDLCVERALERNVKELDLDYSDKGNQYYIDAHDDKLHRYYYDMPRCLYSAKSVKCLKLMGFEVGIMDLLAGCPSVEELVLEQCKGPEEDAKFSSNKLVKFHVDLLICDGLNSIELDACNLQSFQYNGYSIDDYGTKMAPSLSERTCTINLCTCKFIKNLSLTNAKVSDKWLEHHLSKLVHLEDLSLDGCCGLTRLRICHKKLKRLRWISSVSMGQAAVGSEVGIVDLLSGCPSIEELVLEQCKVSDKIMKLSSHSLVKFHVKLQVRAVFKSIQLDACNLQSFQYDGYSITNNGTIMAPSLQRNCTFNLSTCTFLRNLSFTNAKVPDQWLEHHLSKLVYLEDLSLDNCRGLTRVRICHEKLKRLCLCLLSWVSMKEAKIDCPKLCCFVFKGGIPHIEFLNTSGSLVATLKVTTVGCFASFRRLLGLFGHCKTLKIVCGSYKDLVFPEEVKENSIPPLLDLKHLKIKCSSSTIDYTQLLDSLFWLSPHLDMLLLTSQNRKRRLKLEFQYKKISEGKGEDDLGGGGCCRAYPKECWWQCLERVIIDNVDDFARKNDSDKNLLNYFCEKAKGLESIQDNSRSFKDSDLDSEFRFGFGIHIIYPRPFLITFTNSNEPEGHLLPMSSKKTKSSPTLSNGDRISGFPEPVIHHIMSFLPPEDVIRTGSLSKTWYSLWSTYPNLEFDQTTFKMALPTRSVQEKLDLFLSSVNRSLQRLEQRSMNIHKLKFHTVVQDPNPFDLCVERALERNVQELDLDYSDKGNQYYNNEHNGKLRRYYYDMPQCLYSAKSVKCLKLMGFKVGIMDLLSGCHSIEELVLEQCKGPEKDAKFSSNALVKFHADLLICDGLNTIELDACNLQSFQYYGYSINNYGTKMAPSLSERTCTINLCTCTFIKNLSLTNAKVSDKWLEFHLSKLVHLEDLSLDGCCGLTRLRICHEKIKRMRCISCFSRGRAAMGSKVGIVDLLSGCPSIEELVLEQCRVSKKAGKLSSHKLVKFHAKLQVSDVFKSIELDACNLQSFQYEGYSIDSNGKIMAPSLIQRNCTINLSTCTFLGNLSLTNAKVSDQWLEHHLSKLVHLEDLSLDGCCGLTSVRICHEKLKRLRLLSCVSMEEAKIDCPKLCRFAFDGGRSHLEFLNASVSLFATLKVTTIGCFAGFMRLLGLFGHCKTLKIVCDSYKDLVFPDEVKENSIPPLLDLKHLKIKYSSSAVDYTQLFDNLFWLSPHLEMLLLTSQNRKRRLKLEFQYKISEGKGEEDLGGGCYRAYPKECWRHCLERVIIDHVDDFARKSDAPKNLLKYFYKEAKGLESIQHNSRSFKDAETLMLLVLQNVIGVHIL</sequence>
<protein>
    <submittedName>
        <fullName evidence="1">Uncharacterized protein</fullName>
    </submittedName>
</protein>
<evidence type="ECO:0000313" key="2">
    <source>
        <dbReference type="Proteomes" id="UP000828048"/>
    </source>
</evidence>
<organism evidence="1 2">
    <name type="scientific">Vaccinium darrowii</name>
    <dbReference type="NCBI Taxonomy" id="229202"/>
    <lineage>
        <taxon>Eukaryota</taxon>
        <taxon>Viridiplantae</taxon>
        <taxon>Streptophyta</taxon>
        <taxon>Embryophyta</taxon>
        <taxon>Tracheophyta</taxon>
        <taxon>Spermatophyta</taxon>
        <taxon>Magnoliopsida</taxon>
        <taxon>eudicotyledons</taxon>
        <taxon>Gunneridae</taxon>
        <taxon>Pentapetalae</taxon>
        <taxon>asterids</taxon>
        <taxon>Ericales</taxon>
        <taxon>Ericaceae</taxon>
        <taxon>Vaccinioideae</taxon>
        <taxon>Vaccinieae</taxon>
        <taxon>Vaccinium</taxon>
    </lineage>
</organism>
<keyword evidence="2" id="KW-1185">Reference proteome</keyword>
<dbReference type="Proteomes" id="UP000828048">
    <property type="component" value="Chromosome 4"/>
</dbReference>
<dbReference type="EMBL" id="CM037154">
    <property type="protein sequence ID" value="KAH7862041.1"/>
    <property type="molecule type" value="Genomic_DNA"/>
</dbReference>
<reference evidence="1 2" key="1">
    <citation type="journal article" date="2021" name="Hortic Res">
        <title>High-quality reference genome and annotation aids understanding of berry development for evergreen blueberry (Vaccinium darrowii).</title>
        <authorList>
            <person name="Yu J."/>
            <person name="Hulse-Kemp A.M."/>
            <person name="Babiker E."/>
            <person name="Staton M."/>
        </authorList>
    </citation>
    <scope>NUCLEOTIDE SEQUENCE [LARGE SCALE GENOMIC DNA]</scope>
    <source>
        <strain evidence="2">cv. NJ 8807/NJ 8810</strain>
        <tissue evidence="1">Young leaf</tissue>
    </source>
</reference>
<proteinExistence type="predicted"/>
<accession>A0ACB7Z9B9</accession>
<comment type="caution">
    <text evidence="1">The sequence shown here is derived from an EMBL/GenBank/DDBJ whole genome shotgun (WGS) entry which is preliminary data.</text>
</comment>